<dbReference type="HOGENOM" id="CLU_025152_2_1_1"/>
<dbReference type="PIRSF" id="PIRSF001558">
    <property type="entry name" value="GSHase"/>
    <property type="match status" value="1"/>
</dbReference>
<feature type="binding site" evidence="16">
    <location>
        <position position="124"/>
    </location>
    <ligand>
        <name>substrate</name>
    </ligand>
</feature>
<dbReference type="FunFam" id="3.30.1490.50:FF:000001">
    <property type="entry name" value="Glutathione synthetase"/>
    <property type="match status" value="1"/>
</dbReference>
<evidence type="ECO:0000313" key="21">
    <source>
        <dbReference type="Proteomes" id="UP000014760"/>
    </source>
</evidence>
<feature type="binding site" evidence="16">
    <location>
        <begin position="378"/>
        <end position="387"/>
    </location>
    <ligand>
        <name>ATP</name>
        <dbReference type="ChEBI" id="CHEBI:30616"/>
    </ligand>
</feature>
<keyword evidence="6 15" id="KW-0436">Ligase</keyword>
<dbReference type="GO" id="GO:0005524">
    <property type="term" value="F:ATP binding"/>
    <property type="evidence" value="ECO:0007669"/>
    <property type="project" value="UniProtKB-UniRule"/>
</dbReference>
<dbReference type="GO" id="GO:0043295">
    <property type="term" value="F:glutathione binding"/>
    <property type="evidence" value="ECO:0007669"/>
    <property type="project" value="UniProtKB-UniRule"/>
</dbReference>
<feature type="binding site" evidence="16">
    <location>
        <position position="440"/>
    </location>
    <ligand>
        <name>ATP</name>
        <dbReference type="ChEBI" id="CHEBI:30616"/>
    </ligand>
</feature>
<dbReference type="Pfam" id="PF03917">
    <property type="entry name" value="GSH_synth_ATP"/>
    <property type="match status" value="1"/>
</dbReference>
<keyword evidence="11 15" id="KW-0460">Magnesium</keyword>
<dbReference type="InterPro" id="IPR005615">
    <property type="entry name" value="Glutathione_synthase"/>
</dbReference>
<organism evidence="19">
    <name type="scientific">Capitella teleta</name>
    <name type="common">Polychaete worm</name>
    <dbReference type="NCBI Taxonomy" id="283909"/>
    <lineage>
        <taxon>Eukaryota</taxon>
        <taxon>Metazoa</taxon>
        <taxon>Spiralia</taxon>
        <taxon>Lophotrochozoa</taxon>
        <taxon>Annelida</taxon>
        <taxon>Polychaeta</taxon>
        <taxon>Sedentaria</taxon>
        <taxon>Scolecida</taxon>
        <taxon>Capitellidae</taxon>
        <taxon>Capitella</taxon>
    </lineage>
</organism>
<dbReference type="OMA" id="DWQINHG"/>
<evidence type="ECO:0000256" key="15">
    <source>
        <dbReference type="PIRNR" id="PIRNR001558"/>
    </source>
</evidence>
<evidence type="ECO:0000256" key="8">
    <source>
        <dbReference type="ARBA" id="ARBA00022723"/>
    </source>
</evidence>
<dbReference type="EMBL" id="KB296704">
    <property type="protein sequence ID" value="ELU11401.1"/>
    <property type="molecule type" value="Genomic_DNA"/>
</dbReference>
<dbReference type="InterPro" id="IPR016185">
    <property type="entry name" value="PreATP-grasp_dom_sf"/>
</dbReference>
<comment type="pathway">
    <text evidence="1 15">Sulfur metabolism; glutathione biosynthesis; glutathione from L-cysteine and L-glutamate: step 2/2.</text>
</comment>
<dbReference type="Gene3D" id="1.10.1080.10">
    <property type="entry name" value="Glutathione Synthetase, Chain A, domain 3"/>
    <property type="match status" value="1"/>
</dbReference>
<feature type="binding site" evidence="17">
    <location>
        <position position="382"/>
    </location>
    <ligand>
        <name>Mg(2+)</name>
        <dbReference type="ChEBI" id="CHEBI:18420"/>
    </ligand>
</feature>
<evidence type="ECO:0000256" key="7">
    <source>
        <dbReference type="ARBA" id="ARBA00022684"/>
    </source>
</evidence>
<evidence type="ECO:0000256" key="1">
    <source>
        <dbReference type="ARBA" id="ARBA00004965"/>
    </source>
</evidence>
<evidence type="ECO:0000256" key="10">
    <source>
        <dbReference type="ARBA" id="ARBA00022840"/>
    </source>
</evidence>
<evidence type="ECO:0000259" key="18">
    <source>
        <dbReference type="Pfam" id="PF03199"/>
    </source>
</evidence>
<comment type="cofactor">
    <cofactor evidence="15 17">
        <name>Mg(2+)</name>
        <dbReference type="ChEBI" id="CHEBI:18420"/>
    </cofactor>
    <text evidence="15 17">Binds 1 Mg(2+) ion per subunit.</text>
</comment>
<reference evidence="21" key="1">
    <citation type="submission" date="2012-12" db="EMBL/GenBank/DDBJ databases">
        <authorList>
            <person name="Hellsten U."/>
            <person name="Grimwood J."/>
            <person name="Chapman J.A."/>
            <person name="Shapiro H."/>
            <person name="Aerts A."/>
            <person name="Otillar R.P."/>
            <person name="Terry A.Y."/>
            <person name="Boore J.L."/>
            <person name="Simakov O."/>
            <person name="Marletaz F."/>
            <person name="Cho S.-J."/>
            <person name="Edsinger-Gonzales E."/>
            <person name="Havlak P."/>
            <person name="Kuo D.-H."/>
            <person name="Larsson T."/>
            <person name="Lv J."/>
            <person name="Arendt D."/>
            <person name="Savage R."/>
            <person name="Osoegawa K."/>
            <person name="de Jong P."/>
            <person name="Lindberg D.R."/>
            <person name="Seaver E.C."/>
            <person name="Weisblat D.A."/>
            <person name="Putnam N.H."/>
            <person name="Grigoriev I.V."/>
            <person name="Rokhsar D.S."/>
        </authorList>
    </citation>
    <scope>NUCLEOTIDE SEQUENCE</scope>
    <source>
        <strain evidence="21">I ESC-2004</strain>
    </source>
</reference>
<dbReference type="Gene3D" id="3.30.1490.50">
    <property type="match status" value="1"/>
</dbReference>
<dbReference type="PANTHER" id="PTHR11130">
    <property type="entry name" value="GLUTATHIONE SYNTHETASE"/>
    <property type="match status" value="1"/>
</dbReference>
<evidence type="ECO:0000256" key="13">
    <source>
        <dbReference type="ARBA" id="ARBA00052123"/>
    </source>
</evidence>
<comment type="subunit">
    <text evidence="3">Homodimer.</text>
</comment>
<dbReference type="GO" id="GO:0000287">
    <property type="term" value="F:magnesium ion binding"/>
    <property type="evidence" value="ECO:0007669"/>
    <property type="project" value="UniProtKB-UniRule"/>
</dbReference>
<feature type="binding site" evidence="17">
    <location>
        <position position="158"/>
    </location>
    <ligand>
        <name>Mg(2+)</name>
        <dbReference type="ChEBI" id="CHEBI:18420"/>
    </ligand>
</feature>
<dbReference type="FunFam" id="3.40.50.1760:FF:000001">
    <property type="entry name" value="Glutathione synthetase"/>
    <property type="match status" value="1"/>
</dbReference>
<dbReference type="Gene3D" id="3.40.50.1760">
    <property type="entry name" value="Glutathione synthase, substrate-binding domain superfamily, eukaryotic"/>
    <property type="match status" value="1"/>
</dbReference>
<dbReference type="NCBIfam" id="TIGR01986">
    <property type="entry name" value="glut_syn_euk"/>
    <property type="match status" value="1"/>
</dbReference>
<dbReference type="InterPro" id="IPR014709">
    <property type="entry name" value="Glutathione_synthase_C_euk"/>
</dbReference>
<feature type="binding site" evidence="16">
    <location>
        <position position="156"/>
    </location>
    <ligand>
        <name>ATP</name>
        <dbReference type="ChEBI" id="CHEBI:30616"/>
    </ligand>
</feature>
<dbReference type="EMBL" id="AMQN01005745">
    <property type="status" value="NOT_ANNOTATED_CDS"/>
    <property type="molecule type" value="Genomic_DNA"/>
</dbReference>
<dbReference type="SUPFAM" id="SSF56059">
    <property type="entry name" value="Glutathione synthetase ATP-binding domain-like"/>
    <property type="match status" value="1"/>
</dbReference>
<feature type="binding site" evidence="16">
    <location>
        <position position="473"/>
    </location>
    <ligand>
        <name>ATP</name>
        <dbReference type="ChEBI" id="CHEBI:30616"/>
    </ligand>
</feature>
<evidence type="ECO:0000256" key="6">
    <source>
        <dbReference type="ARBA" id="ARBA00022598"/>
    </source>
</evidence>
<dbReference type="UniPathway" id="UPA00142">
    <property type="reaction ID" value="UER00210"/>
</dbReference>
<dbReference type="FunCoup" id="R7V4W2">
    <property type="interactions" value="1455"/>
</dbReference>
<feature type="binding site" evidence="16">
    <location>
        <position position="465"/>
    </location>
    <ligand>
        <name>substrate</name>
    </ligand>
</feature>
<evidence type="ECO:0000313" key="20">
    <source>
        <dbReference type="EnsemblMetazoa" id="CapteP171463"/>
    </source>
</evidence>
<protein>
    <recommendedName>
        <fullName evidence="5 15">Glutathione synthetase</fullName>
        <shortName evidence="15">GSH-S</shortName>
        <ecNumber evidence="4 15">6.3.2.3</ecNumber>
    </recommendedName>
</protein>
<dbReference type="InterPro" id="IPR037013">
    <property type="entry name" value="GSH-S_sub-bd_sf"/>
</dbReference>
<evidence type="ECO:0000256" key="9">
    <source>
        <dbReference type="ARBA" id="ARBA00022741"/>
    </source>
</evidence>
<dbReference type="Gene3D" id="3.30.1490.80">
    <property type="match status" value="1"/>
</dbReference>
<keyword evidence="9 15" id="KW-0547">Nucleotide-binding</keyword>
<dbReference type="Gene3D" id="3.30.470.20">
    <property type="entry name" value="ATP-grasp fold, B domain"/>
    <property type="match status" value="1"/>
</dbReference>
<keyword evidence="7 15" id="KW-0317">Glutathione biosynthesis</keyword>
<dbReference type="EC" id="6.3.2.3" evidence="4 15"/>
<dbReference type="InterPro" id="IPR014042">
    <property type="entry name" value="Glutathione_synthase_a-hlx"/>
</dbReference>
<reference evidence="19 21" key="2">
    <citation type="journal article" date="2013" name="Nature">
        <title>Insights into bilaterian evolution from three spiralian genomes.</title>
        <authorList>
            <person name="Simakov O."/>
            <person name="Marletaz F."/>
            <person name="Cho S.J."/>
            <person name="Edsinger-Gonzales E."/>
            <person name="Havlak P."/>
            <person name="Hellsten U."/>
            <person name="Kuo D.H."/>
            <person name="Larsson T."/>
            <person name="Lv J."/>
            <person name="Arendt D."/>
            <person name="Savage R."/>
            <person name="Osoegawa K."/>
            <person name="de Jong P."/>
            <person name="Grimwood J."/>
            <person name="Chapman J.A."/>
            <person name="Shapiro H."/>
            <person name="Aerts A."/>
            <person name="Otillar R.P."/>
            <person name="Terry A.Y."/>
            <person name="Boore J.L."/>
            <person name="Grigoriev I.V."/>
            <person name="Lindberg D.R."/>
            <person name="Seaver E.C."/>
            <person name="Weisblat D.A."/>
            <person name="Putnam N.H."/>
            <person name="Rokhsar D.S."/>
        </authorList>
    </citation>
    <scope>NUCLEOTIDE SEQUENCE</scope>
    <source>
        <strain evidence="19 21">I ESC-2004</strain>
    </source>
</reference>
<gene>
    <name evidence="19" type="ORF">CAPTEDRAFT_171463</name>
</gene>
<keyword evidence="8 15" id="KW-0479">Metal-binding</keyword>
<dbReference type="Pfam" id="PF03199">
    <property type="entry name" value="GSH_synthase"/>
    <property type="match status" value="1"/>
</dbReference>
<feature type="domain" description="Glutathione synthase substrate-binding" evidence="18">
    <location>
        <begin position="217"/>
        <end position="317"/>
    </location>
</feature>
<comment type="catalytic activity">
    <reaction evidence="13">
        <text>gamma-L-glutamyl-(2S)-2-aminobutanoate + glycine + ATP = ophthalmate + ADP + phosphate + H(+)</text>
        <dbReference type="Rhea" id="RHEA:72075"/>
        <dbReference type="ChEBI" id="CHEBI:15378"/>
        <dbReference type="ChEBI" id="CHEBI:30616"/>
        <dbReference type="ChEBI" id="CHEBI:43474"/>
        <dbReference type="ChEBI" id="CHEBI:57305"/>
        <dbReference type="ChEBI" id="CHEBI:189406"/>
        <dbReference type="ChEBI" id="CHEBI:189750"/>
        <dbReference type="ChEBI" id="CHEBI:456216"/>
    </reaction>
    <physiologicalReaction direction="left-to-right" evidence="13">
        <dbReference type="Rhea" id="RHEA:72076"/>
    </physiologicalReaction>
</comment>
<accession>R7V4W2</accession>
<feature type="binding site" evidence="17">
    <location>
        <position position="156"/>
    </location>
    <ligand>
        <name>Mg(2+)</name>
        <dbReference type="ChEBI" id="CHEBI:18420"/>
    </ligand>
</feature>
<name>R7V4W2_CAPTE</name>
<dbReference type="SUPFAM" id="SSF52440">
    <property type="entry name" value="PreATP-grasp domain"/>
    <property type="match status" value="1"/>
</dbReference>
<dbReference type="InterPro" id="IPR004887">
    <property type="entry name" value="GSH_synth_subst-bd"/>
</dbReference>
<evidence type="ECO:0000256" key="16">
    <source>
        <dbReference type="PIRSR" id="PIRSR001558-1"/>
    </source>
</evidence>
<dbReference type="OrthoDB" id="2020073at2759"/>
<evidence type="ECO:0000256" key="4">
    <source>
        <dbReference type="ARBA" id="ARBA00012214"/>
    </source>
</evidence>
<evidence type="ECO:0000256" key="17">
    <source>
        <dbReference type="PIRSR" id="PIRSR001558-2"/>
    </source>
</evidence>
<keyword evidence="10 15" id="KW-0067">ATP-binding</keyword>
<dbReference type="InterPro" id="IPR014049">
    <property type="entry name" value="Glutathione_synthase_N_euk"/>
</dbReference>
<evidence type="ECO:0000256" key="2">
    <source>
        <dbReference type="ARBA" id="ARBA00010385"/>
    </source>
</evidence>
<evidence type="ECO:0000256" key="12">
    <source>
        <dbReference type="ARBA" id="ARBA00048871"/>
    </source>
</evidence>
<dbReference type="GO" id="GO:0004363">
    <property type="term" value="F:glutathione synthase activity"/>
    <property type="evidence" value="ECO:0007669"/>
    <property type="project" value="UniProtKB-UniRule"/>
</dbReference>
<feature type="binding site" evidence="16">
    <location>
        <position position="232"/>
    </location>
    <ligand>
        <name>substrate</name>
    </ligand>
</feature>
<evidence type="ECO:0000256" key="11">
    <source>
        <dbReference type="ARBA" id="ARBA00022842"/>
    </source>
</evidence>
<dbReference type="GO" id="GO:0005829">
    <property type="term" value="C:cytosol"/>
    <property type="evidence" value="ECO:0007669"/>
    <property type="project" value="TreeGrafter"/>
</dbReference>
<evidence type="ECO:0000256" key="14">
    <source>
        <dbReference type="ARBA" id="ARBA00059746"/>
    </source>
</evidence>
<feature type="binding site" evidence="16">
    <location>
        <position position="467"/>
    </location>
    <ligand>
        <name>ATP</name>
        <dbReference type="ChEBI" id="CHEBI:30616"/>
    </ligand>
</feature>
<proteinExistence type="inferred from homology"/>
<comment type="similarity">
    <text evidence="2 15">Belongs to the eukaryotic GSH synthase family.</text>
</comment>
<evidence type="ECO:0000256" key="5">
    <source>
        <dbReference type="ARBA" id="ARBA00020821"/>
    </source>
</evidence>
<dbReference type="EnsemblMetazoa" id="CapteT171463">
    <property type="protein sequence ID" value="CapteP171463"/>
    <property type="gene ID" value="CapteG171463"/>
</dbReference>
<reference evidence="20" key="3">
    <citation type="submission" date="2015-06" db="UniProtKB">
        <authorList>
            <consortium name="EnsemblMetazoa"/>
        </authorList>
    </citation>
    <scope>IDENTIFICATION</scope>
</reference>
<comment type="function">
    <text evidence="14">Catalyzes the production of glutathione from gamma-glutamylcysteine and glycine in an ATP-dependent manner. Glutathione (gamma-glutamylcysteinylglycine, GSH) is the most abundant intracellular thiol in living aerobic cells and is required for numerous processes including the protection of cells against oxidative damage, amino acid transport, the detoxification of foreign compounds, the maintenance of protein sulfhydryl groups in a reduced state and acts as a cofactor for a number of enzymes. Participates in ophthalmate biosynthesis in hepatocytes.</text>
</comment>
<keyword evidence="21" id="KW-1185">Reference proteome</keyword>
<dbReference type="PANTHER" id="PTHR11130:SF0">
    <property type="entry name" value="GLUTATHIONE SYNTHETASE"/>
    <property type="match status" value="1"/>
</dbReference>
<feature type="binding site" evidence="16">
    <location>
        <position position="320"/>
    </location>
    <ligand>
        <name>ATP</name>
        <dbReference type="ChEBI" id="CHEBI:30616"/>
    </ligand>
</feature>
<feature type="binding site" evidence="16">
    <location>
        <position position="389"/>
    </location>
    <ligand>
        <name>ATP</name>
        <dbReference type="ChEBI" id="CHEBI:30616"/>
    </ligand>
</feature>
<dbReference type="Proteomes" id="UP000014760">
    <property type="component" value="Unassembled WGS sequence"/>
</dbReference>
<sequence>METCVPLPIQQDKLRHLVREAKDFAFSNGFVLRSLREPGSSEHVIHAPMTLLPSSVPRECFERAARIQPCFNLLMHRVAHDYGFLKGCLKSAIEVDDFTRNLWEIYEKVRSEGVSQSLCLALNRNDFMLDCGLTTEEVLASKVKVDPSAVAIKQIEFNTMASSFGGLAVKVSLGHRFALTELGELEKVSKLPENRAIVGLAEAIAVAWEKYGNPNAVFLDLVYEVERNIYDQRHLEHAIREANPKIQVIRKSLPQIHKNGALDENKRLIVDGYEVAIVYQRSCYSPDDFKSNEDWQTRLLIERSHAIKSPSVHYHLAGTKKVQQVLAQPGILERFLDDPGSIADIRSTFVGLHSLDMGSEGDQAIQLAMQNPAKYVLKPQREGGGNNTYGDDIPDLLKRIGETSERTAYILMERVHPPPCNNYAVRSGQETTEALALITELGIYGSLVGTKDDVFHNKQNGHLLRSKTIDTDEGGVATGFSVIDSPYLL</sequence>
<evidence type="ECO:0000256" key="3">
    <source>
        <dbReference type="ARBA" id="ARBA00011738"/>
    </source>
</evidence>
<comment type="catalytic activity">
    <reaction evidence="12">
        <text>gamma-L-glutamyl-L-cysteine + glycine + ATP = glutathione + ADP + phosphate + H(+)</text>
        <dbReference type="Rhea" id="RHEA:13557"/>
        <dbReference type="ChEBI" id="CHEBI:15378"/>
        <dbReference type="ChEBI" id="CHEBI:30616"/>
        <dbReference type="ChEBI" id="CHEBI:43474"/>
        <dbReference type="ChEBI" id="CHEBI:57305"/>
        <dbReference type="ChEBI" id="CHEBI:57925"/>
        <dbReference type="ChEBI" id="CHEBI:58173"/>
        <dbReference type="ChEBI" id="CHEBI:456216"/>
        <dbReference type="EC" id="6.3.2.3"/>
    </reaction>
    <physiologicalReaction direction="left-to-right" evidence="12">
        <dbReference type="Rhea" id="RHEA:13558"/>
    </physiologicalReaction>
</comment>
<evidence type="ECO:0000313" key="19">
    <source>
        <dbReference type="EMBL" id="ELU11401.1"/>
    </source>
</evidence>
<dbReference type="AlphaFoldDB" id="R7V4W2"/>
<dbReference type="STRING" id="283909.R7V4W2"/>